<dbReference type="Pfam" id="PF00004">
    <property type="entry name" value="AAA"/>
    <property type="match status" value="1"/>
</dbReference>
<comment type="caution">
    <text evidence="2">The sequence shown here is derived from an EMBL/GenBank/DDBJ whole genome shotgun (WGS) entry which is preliminary data.</text>
</comment>
<dbReference type="Pfam" id="PF22667">
    <property type="entry name" value="Lon_lid"/>
    <property type="match status" value="1"/>
</dbReference>
<dbReference type="InterPro" id="IPR027065">
    <property type="entry name" value="Lon_Prtase"/>
</dbReference>
<dbReference type="EMBL" id="JAGQLM010000166">
    <property type="protein sequence ID" value="MCA9375393.1"/>
    <property type="molecule type" value="Genomic_DNA"/>
</dbReference>
<dbReference type="Gene3D" id="3.40.50.300">
    <property type="entry name" value="P-loop containing nucleotide triphosphate hydrolases"/>
    <property type="match status" value="1"/>
</dbReference>
<reference evidence="2" key="2">
    <citation type="journal article" date="2021" name="Microbiome">
        <title>Successional dynamics and alternative stable states in a saline activated sludge microbial community over 9 years.</title>
        <authorList>
            <person name="Wang Y."/>
            <person name="Ye J."/>
            <person name="Ju F."/>
            <person name="Liu L."/>
            <person name="Boyd J.A."/>
            <person name="Deng Y."/>
            <person name="Parks D.H."/>
            <person name="Jiang X."/>
            <person name="Yin X."/>
            <person name="Woodcroft B.J."/>
            <person name="Tyson G.W."/>
            <person name="Hugenholtz P."/>
            <person name="Polz M.F."/>
            <person name="Zhang T."/>
        </authorList>
    </citation>
    <scope>NUCLEOTIDE SEQUENCE</scope>
    <source>
        <strain evidence="2">HKST-UBA16</strain>
    </source>
</reference>
<dbReference type="AlphaFoldDB" id="A0A955KVQ8"/>
<evidence type="ECO:0000259" key="1">
    <source>
        <dbReference type="SMART" id="SM00382"/>
    </source>
</evidence>
<dbReference type="Proteomes" id="UP000748332">
    <property type="component" value="Unassembled WGS sequence"/>
</dbReference>
<dbReference type="SMART" id="SM00382">
    <property type="entry name" value="AAA"/>
    <property type="match status" value="1"/>
</dbReference>
<evidence type="ECO:0000313" key="2">
    <source>
        <dbReference type="EMBL" id="MCA9375393.1"/>
    </source>
</evidence>
<dbReference type="GO" id="GO:0004176">
    <property type="term" value="F:ATP-dependent peptidase activity"/>
    <property type="evidence" value="ECO:0007669"/>
    <property type="project" value="InterPro"/>
</dbReference>
<sequence>MIDNSDQTSQLSEVIYLTNLLQSAEIPPALKDKIEVKLKRLRRMARQGQSAGEYESVAKYIDTCLKIPWNKVHQDNLDLVSVKKKMDELHYGSENVKEVVMEYLAVMKRKTESGNADYTSPVLAFVGVQGGGKTSLAKAIASALGRPFYRISLGAVGKPSELRGTPSSSIDSQPGQIVRALANAECMNPVVLLDEFDKVSGDDGLRTDLMAILLEIMDPEQNKNFRDWYLDYPVDLSKILFIATANRFTTITRELLDRLEIIEFPDYTIDEKVQIAKKYLFKKSLRYAGLSENELVIEDDAWPILTKSYGKDYGVRRLEQNLQKLCRKVTKAIVLGRAQRVEINSSNATQFVDYIVSDLESLRG</sequence>
<feature type="domain" description="AAA+ ATPase" evidence="1">
    <location>
        <begin position="119"/>
        <end position="266"/>
    </location>
</feature>
<gene>
    <name evidence="2" type="ORF">KC622_03620</name>
</gene>
<protein>
    <submittedName>
        <fullName evidence="2">AAA family ATPase</fullName>
    </submittedName>
</protein>
<proteinExistence type="predicted"/>
<dbReference type="Gene3D" id="1.10.8.60">
    <property type="match status" value="1"/>
</dbReference>
<dbReference type="InterPro" id="IPR054594">
    <property type="entry name" value="Lon_lid"/>
</dbReference>
<dbReference type="GO" id="GO:0005524">
    <property type="term" value="F:ATP binding"/>
    <property type="evidence" value="ECO:0007669"/>
    <property type="project" value="InterPro"/>
</dbReference>
<name>A0A955KVQ8_9BACT</name>
<organism evidence="2 3">
    <name type="scientific">Candidatus Dojkabacteria bacterium</name>
    <dbReference type="NCBI Taxonomy" id="2099670"/>
    <lineage>
        <taxon>Bacteria</taxon>
        <taxon>Candidatus Dojkabacteria</taxon>
    </lineage>
</organism>
<accession>A0A955KVQ8</accession>
<reference evidence="2" key="1">
    <citation type="submission" date="2020-04" db="EMBL/GenBank/DDBJ databases">
        <authorList>
            <person name="Zhang T."/>
        </authorList>
    </citation>
    <scope>NUCLEOTIDE SEQUENCE</scope>
    <source>
        <strain evidence="2">HKST-UBA16</strain>
    </source>
</reference>
<dbReference type="GO" id="GO:0016887">
    <property type="term" value="F:ATP hydrolysis activity"/>
    <property type="evidence" value="ECO:0007669"/>
    <property type="project" value="InterPro"/>
</dbReference>
<dbReference type="GO" id="GO:0004252">
    <property type="term" value="F:serine-type endopeptidase activity"/>
    <property type="evidence" value="ECO:0007669"/>
    <property type="project" value="InterPro"/>
</dbReference>
<dbReference type="PANTHER" id="PTHR43718:SF2">
    <property type="entry name" value="LON PROTEASE HOMOLOG, MITOCHONDRIAL"/>
    <property type="match status" value="1"/>
</dbReference>
<dbReference type="PANTHER" id="PTHR43718">
    <property type="entry name" value="LON PROTEASE"/>
    <property type="match status" value="1"/>
</dbReference>
<dbReference type="GO" id="GO:0006515">
    <property type="term" value="P:protein quality control for misfolded or incompletely synthesized proteins"/>
    <property type="evidence" value="ECO:0007669"/>
    <property type="project" value="TreeGrafter"/>
</dbReference>
<dbReference type="SUPFAM" id="SSF52540">
    <property type="entry name" value="P-loop containing nucleoside triphosphate hydrolases"/>
    <property type="match status" value="1"/>
</dbReference>
<dbReference type="InterPro" id="IPR003593">
    <property type="entry name" value="AAA+_ATPase"/>
</dbReference>
<dbReference type="InterPro" id="IPR003959">
    <property type="entry name" value="ATPase_AAA_core"/>
</dbReference>
<evidence type="ECO:0000313" key="3">
    <source>
        <dbReference type="Proteomes" id="UP000748332"/>
    </source>
</evidence>
<dbReference type="InterPro" id="IPR027417">
    <property type="entry name" value="P-loop_NTPase"/>
</dbReference>